<name>A0A5J5D637_9PERO</name>
<protein>
    <submittedName>
        <fullName evidence="2">Uncharacterized protein</fullName>
    </submittedName>
</protein>
<dbReference type="Proteomes" id="UP000327493">
    <property type="component" value="Chromosome 13"/>
</dbReference>
<proteinExistence type="predicted"/>
<evidence type="ECO:0000313" key="3">
    <source>
        <dbReference type="Proteomes" id="UP000327493"/>
    </source>
</evidence>
<organism evidence="2 3">
    <name type="scientific">Etheostoma spectabile</name>
    <name type="common">orangethroat darter</name>
    <dbReference type="NCBI Taxonomy" id="54343"/>
    <lineage>
        <taxon>Eukaryota</taxon>
        <taxon>Metazoa</taxon>
        <taxon>Chordata</taxon>
        <taxon>Craniata</taxon>
        <taxon>Vertebrata</taxon>
        <taxon>Euteleostomi</taxon>
        <taxon>Actinopterygii</taxon>
        <taxon>Neopterygii</taxon>
        <taxon>Teleostei</taxon>
        <taxon>Neoteleostei</taxon>
        <taxon>Acanthomorphata</taxon>
        <taxon>Eupercaria</taxon>
        <taxon>Perciformes</taxon>
        <taxon>Percoidei</taxon>
        <taxon>Percidae</taxon>
        <taxon>Etheostomatinae</taxon>
        <taxon>Etheostoma</taxon>
    </lineage>
</organism>
<feature type="compositionally biased region" description="Low complexity" evidence="1">
    <location>
        <begin position="25"/>
        <end position="36"/>
    </location>
</feature>
<feature type="non-terminal residue" evidence="2">
    <location>
        <position position="66"/>
    </location>
</feature>
<comment type="caution">
    <text evidence="2">The sequence shown here is derived from an EMBL/GenBank/DDBJ whole genome shotgun (WGS) entry which is preliminary data.</text>
</comment>
<keyword evidence="3" id="KW-1185">Reference proteome</keyword>
<feature type="region of interest" description="Disordered" evidence="1">
    <location>
        <begin position="1"/>
        <end position="66"/>
    </location>
</feature>
<reference evidence="2 3" key="1">
    <citation type="submission" date="2019-08" db="EMBL/GenBank/DDBJ databases">
        <title>A chromosome-level genome assembly, high-density linkage maps, and genome scans reveal the genomic architecture of hybrid incompatibilities underlying speciation via character displacement in darters (Percidae: Etheostominae).</title>
        <authorList>
            <person name="Moran R.L."/>
            <person name="Catchen J.M."/>
            <person name="Fuller R.C."/>
        </authorList>
    </citation>
    <scope>NUCLEOTIDE SEQUENCE [LARGE SCALE GENOMIC DNA]</scope>
    <source>
        <strain evidence="2">EspeVRDwgs_2016</strain>
        <tissue evidence="2">Muscle</tissue>
    </source>
</reference>
<gene>
    <name evidence="2" type="ORF">FQN60_000837</name>
</gene>
<dbReference type="AlphaFoldDB" id="A0A5J5D637"/>
<accession>A0A5J5D637</accession>
<evidence type="ECO:0000313" key="2">
    <source>
        <dbReference type="EMBL" id="KAA8587001.1"/>
    </source>
</evidence>
<evidence type="ECO:0000256" key="1">
    <source>
        <dbReference type="SAM" id="MobiDB-lite"/>
    </source>
</evidence>
<feature type="compositionally biased region" description="Polar residues" evidence="1">
    <location>
        <begin position="37"/>
        <end position="66"/>
    </location>
</feature>
<sequence>METGQEDCTWTDCRRRGSRGEPSLDTDTVVVQTLDTGSTVPQYQDGQSCQDDDTQQVVQRCNPEQD</sequence>
<dbReference type="EMBL" id="VOFY01000013">
    <property type="protein sequence ID" value="KAA8587001.1"/>
    <property type="molecule type" value="Genomic_DNA"/>
</dbReference>